<dbReference type="EMBL" id="JAVRES010000002">
    <property type="protein sequence ID" value="MDT0434460.1"/>
    <property type="molecule type" value="Genomic_DNA"/>
</dbReference>
<comment type="caution">
    <text evidence="1">The sequence shown here is derived from an EMBL/GenBank/DDBJ whole genome shotgun (WGS) entry which is preliminary data.</text>
</comment>
<reference evidence="2" key="1">
    <citation type="submission" date="2023-07" db="EMBL/GenBank/DDBJ databases">
        <title>30 novel species of actinomycetes from the DSMZ collection.</title>
        <authorList>
            <person name="Nouioui I."/>
        </authorList>
    </citation>
    <scope>NUCLEOTIDE SEQUENCE [LARGE SCALE GENOMIC DNA]</scope>
    <source>
        <strain evidence="2">DSM 41981</strain>
    </source>
</reference>
<dbReference type="RefSeq" id="WP_093836108.1">
    <property type="nucleotide sequence ID" value="NZ_JAVRES010000002.1"/>
</dbReference>
<name>A0ABD5EJI0_9ACTN</name>
<evidence type="ECO:0008006" key="3">
    <source>
        <dbReference type="Google" id="ProtNLM"/>
    </source>
</evidence>
<dbReference type="Proteomes" id="UP001183535">
    <property type="component" value="Unassembled WGS sequence"/>
</dbReference>
<dbReference type="AlphaFoldDB" id="A0ABD5EJI0"/>
<accession>A0ABD5EJI0</accession>
<keyword evidence="2" id="KW-1185">Reference proteome</keyword>
<protein>
    <recommendedName>
        <fullName evidence="3">DUF4145 domain-containing protein</fullName>
    </recommendedName>
</protein>
<sequence>MNADIRSVLSSAFPPHLVDDLIASYQEAKENFYRGGHRLSAVEGGRFCEAAFRIIEEITTGTHTPLDGRKKLDTNGIIKTAEGQPGNLHPKSVRIHIPRSLRLIYDIRNNRNAAHLSDEIDVNLQDATLVTSMLDWVLAEFVRLSRGTTPQEAQKLIEDLMTRRVPSIQDFGGFQKVLRTDLRASDRVLVLLYRSGTRGVRYSDLSQWMPSTMRANLRRTVRALDGKALAHASGETVQITYAGQRNVESRGLLDPI</sequence>
<gene>
    <name evidence="1" type="ORF">RM877_07160</name>
</gene>
<proteinExistence type="predicted"/>
<evidence type="ECO:0000313" key="2">
    <source>
        <dbReference type="Proteomes" id="UP001183535"/>
    </source>
</evidence>
<organism evidence="1 2">
    <name type="scientific">Streptomyces doudnae</name>
    <dbReference type="NCBI Taxonomy" id="3075536"/>
    <lineage>
        <taxon>Bacteria</taxon>
        <taxon>Bacillati</taxon>
        <taxon>Actinomycetota</taxon>
        <taxon>Actinomycetes</taxon>
        <taxon>Kitasatosporales</taxon>
        <taxon>Streptomycetaceae</taxon>
        <taxon>Streptomyces</taxon>
    </lineage>
</organism>
<evidence type="ECO:0000313" key="1">
    <source>
        <dbReference type="EMBL" id="MDT0434460.1"/>
    </source>
</evidence>